<dbReference type="InterPro" id="IPR050700">
    <property type="entry name" value="YIM1/Zinc_Alcohol_DH_Fams"/>
</dbReference>
<dbReference type="InterPro" id="IPR011032">
    <property type="entry name" value="GroES-like_sf"/>
</dbReference>
<reference evidence="2 3" key="1">
    <citation type="submission" date="2015-01" db="EMBL/GenBank/DDBJ databases">
        <title>The Genome Sequence of Exophiala sideris CBS121828.</title>
        <authorList>
            <consortium name="The Broad Institute Genomics Platform"/>
            <person name="Cuomo C."/>
            <person name="de Hoog S."/>
            <person name="Gorbushina A."/>
            <person name="Stielow B."/>
            <person name="Teixiera M."/>
            <person name="Abouelleil A."/>
            <person name="Chapman S.B."/>
            <person name="Priest M."/>
            <person name="Young S.K."/>
            <person name="Wortman J."/>
            <person name="Nusbaum C."/>
            <person name="Birren B."/>
        </authorList>
    </citation>
    <scope>NUCLEOTIDE SEQUENCE [LARGE SCALE GENOMIC DNA]</scope>
    <source>
        <strain evidence="2 3">CBS 121828</strain>
    </source>
</reference>
<proteinExistence type="predicted"/>
<dbReference type="SMART" id="SM00829">
    <property type="entry name" value="PKS_ER"/>
    <property type="match status" value="1"/>
</dbReference>
<sequence length="356" mass="37493">MASQSSPKIPSTMRAWQFSSTQGGLEKNLVLNESAALPPHDDRALGKDKALVQVLAASLNPVDYKLVELPGIGRLAVKKPSSPGIDLAGRVVALGAANTTAGLEVGQLVFGRLDQPTQFGTLAEYTVAPTGALAKVPEGVAVQDAGCVGTAGLTAYQSIAPNVKRGSGSRVFINGGSGGTGVWGIQIAKALGCHVVTSCSGKNAQFCKDLGADEVVDYTSEDVLEALQKKVGESGQKFDVVVDNVGTSAGLYWNCHQYTNDGAKYVQVGADPNGRTAYEMATKMMWPGFLGGGKRKIELMMVQGKRDQLAEIGTFMKEGKVKAVVDQVFRMEDAPKAFERLKTNRAKGKIVVAVSE</sequence>
<evidence type="ECO:0000313" key="3">
    <source>
        <dbReference type="Proteomes" id="UP000053599"/>
    </source>
</evidence>
<dbReference type="InterPro" id="IPR020843">
    <property type="entry name" value="ER"/>
</dbReference>
<organism evidence="2 3">
    <name type="scientific">Exophiala sideris</name>
    <dbReference type="NCBI Taxonomy" id="1016849"/>
    <lineage>
        <taxon>Eukaryota</taxon>
        <taxon>Fungi</taxon>
        <taxon>Dikarya</taxon>
        <taxon>Ascomycota</taxon>
        <taxon>Pezizomycotina</taxon>
        <taxon>Eurotiomycetes</taxon>
        <taxon>Chaetothyriomycetidae</taxon>
        <taxon>Chaetothyriales</taxon>
        <taxon>Herpotrichiellaceae</taxon>
        <taxon>Exophiala</taxon>
    </lineage>
</organism>
<dbReference type="AlphaFoldDB" id="A0A0D1VWP6"/>
<dbReference type="Gene3D" id="3.90.180.10">
    <property type="entry name" value="Medium-chain alcohol dehydrogenases, catalytic domain"/>
    <property type="match status" value="1"/>
</dbReference>
<evidence type="ECO:0000313" key="2">
    <source>
        <dbReference type="EMBL" id="KIV80710.1"/>
    </source>
</evidence>
<dbReference type="InterPro" id="IPR013154">
    <property type="entry name" value="ADH-like_N"/>
</dbReference>
<dbReference type="Pfam" id="PF13602">
    <property type="entry name" value="ADH_zinc_N_2"/>
    <property type="match status" value="1"/>
</dbReference>
<dbReference type="Pfam" id="PF08240">
    <property type="entry name" value="ADH_N"/>
    <property type="match status" value="1"/>
</dbReference>
<dbReference type="Proteomes" id="UP000053599">
    <property type="component" value="Unassembled WGS sequence"/>
</dbReference>
<dbReference type="PANTHER" id="PTHR11695:SF294">
    <property type="entry name" value="RETICULON-4-INTERACTING PROTEIN 1, MITOCHONDRIAL"/>
    <property type="match status" value="1"/>
</dbReference>
<dbReference type="PANTHER" id="PTHR11695">
    <property type="entry name" value="ALCOHOL DEHYDROGENASE RELATED"/>
    <property type="match status" value="1"/>
</dbReference>
<dbReference type="GO" id="GO:0005739">
    <property type="term" value="C:mitochondrion"/>
    <property type="evidence" value="ECO:0007669"/>
    <property type="project" value="TreeGrafter"/>
</dbReference>
<gene>
    <name evidence="2" type="ORF">PV11_08194</name>
</gene>
<dbReference type="STRING" id="1016849.A0A0D1VWP6"/>
<dbReference type="HOGENOM" id="CLU_026673_3_3_1"/>
<evidence type="ECO:0000259" key="1">
    <source>
        <dbReference type="SMART" id="SM00829"/>
    </source>
</evidence>
<dbReference type="CDD" id="cd08267">
    <property type="entry name" value="MDR1"/>
    <property type="match status" value="1"/>
</dbReference>
<name>A0A0D1VWP6_9EURO</name>
<dbReference type="InterPro" id="IPR036291">
    <property type="entry name" value="NAD(P)-bd_dom_sf"/>
</dbReference>
<dbReference type="EMBL" id="KN846953">
    <property type="protein sequence ID" value="KIV80710.1"/>
    <property type="molecule type" value="Genomic_DNA"/>
</dbReference>
<dbReference type="GO" id="GO:0016491">
    <property type="term" value="F:oxidoreductase activity"/>
    <property type="evidence" value="ECO:0007669"/>
    <property type="project" value="InterPro"/>
</dbReference>
<accession>A0A0D1VWP6</accession>
<dbReference type="SUPFAM" id="SSF50129">
    <property type="entry name" value="GroES-like"/>
    <property type="match status" value="1"/>
</dbReference>
<dbReference type="OrthoDB" id="201656at2759"/>
<feature type="domain" description="Enoyl reductase (ER)" evidence="1">
    <location>
        <begin position="24"/>
        <end position="352"/>
    </location>
</feature>
<dbReference type="Gene3D" id="3.40.50.720">
    <property type="entry name" value="NAD(P)-binding Rossmann-like Domain"/>
    <property type="match status" value="1"/>
</dbReference>
<dbReference type="SUPFAM" id="SSF51735">
    <property type="entry name" value="NAD(P)-binding Rossmann-fold domains"/>
    <property type="match status" value="1"/>
</dbReference>
<protein>
    <recommendedName>
        <fullName evidence="1">Enoyl reductase (ER) domain-containing protein</fullName>
    </recommendedName>
</protein>